<reference evidence="1" key="1">
    <citation type="journal article" date="2020" name="Nature">
        <title>Giant virus diversity and host interactions through global metagenomics.</title>
        <authorList>
            <person name="Schulz F."/>
            <person name="Roux S."/>
            <person name="Paez-Espino D."/>
            <person name="Jungbluth S."/>
            <person name="Walsh D.A."/>
            <person name="Denef V.J."/>
            <person name="McMahon K.D."/>
            <person name="Konstantinidis K.T."/>
            <person name="Eloe-Fadrosh E.A."/>
            <person name="Kyrpides N.C."/>
            <person name="Woyke T."/>
        </authorList>
    </citation>
    <scope>NUCLEOTIDE SEQUENCE</scope>
    <source>
        <strain evidence="1">GVMAG-M-3300023184-135</strain>
    </source>
</reference>
<dbReference type="AlphaFoldDB" id="A0A6C0HLS3"/>
<organism evidence="1">
    <name type="scientific">viral metagenome</name>
    <dbReference type="NCBI Taxonomy" id="1070528"/>
    <lineage>
        <taxon>unclassified sequences</taxon>
        <taxon>metagenomes</taxon>
        <taxon>organismal metagenomes</taxon>
    </lineage>
</organism>
<sequence length="40" mass="4220">MLAALDAVLARLATPAVAFRIPAATTTSNSRFFQTDIALL</sequence>
<name>A0A6C0HLS3_9ZZZZ</name>
<accession>A0A6C0HLS3</accession>
<dbReference type="EMBL" id="MN739977">
    <property type="protein sequence ID" value="QHT81076.1"/>
    <property type="molecule type" value="Genomic_DNA"/>
</dbReference>
<proteinExistence type="predicted"/>
<evidence type="ECO:0000313" key="1">
    <source>
        <dbReference type="EMBL" id="QHT81076.1"/>
    </source>
</evidence>
<protein>
    <submittedName>
        <fullName evidence="1">Uncharacterized protein</fullName>
    </submittedName>
</protein>